<sequence>MMFERFTKDARRVVEGACAHAREAGARTVDAEHLLLALLDGEGSRASFALSALGLAERREVVRGALREARRQAGLTRAEADALAGLGIDVAEIVARVEEVHGVGAMSGDRGDRRWWAGRRPAFSRGAKEVLERALRVALARHDRHIGGEHLLLALTVLPGVAGEVLADQGVTFEAVSRVCPPLRAAGSAGR</sequence>
<organism evidence="3 4">
    <name type="scientific">Streptomyces rameus</name>
    <dbReference type="NCBI Taxonomy" id="68261"/>
    <lineage>
        <taxon>Bacteria</taxon>
        <taxon>Bacillati</taxon>
        <taxon>Actinomycetota</taxon>
        <taxon>Actinomycetes</taxon>
        <taxon>Kitasatosporales</taxon>
        <taxon>Streptomycetaceae</taxon>
        <taxon>Streptomyces</taxon>
    </lineage>
</organism>
<gene>
    <name evidence="3" type="ORF">GCM10010521_69190</name>
</gene>
<protein>
    <submittedName>
        <fullName evidence="3">Clp protease N-terminal domain-containing protein</fullName>
    </submittedName>
</protein>
<evidence type="ECO:0000313" key="3">
    <source>
        <dbReference type="EMBL" id="GAA2780387.1"/>
    </source>
</evidence>
<name>A0ABN3V795_9ACTN</name>
<proteinExistence type="predicted"/>
<evidence type="ECO:0000256" key="1">
    <source>
        <dbReference type="PROSITE-ProRule" id="PRU01251"/>
    </source>
</evidence>
<dbReference type="EMBL" id="BAAAVM010000143">
    <property type="protein sequence ID" value="GAA2780387.1"/>
    <property type="molecule type" value="Genomic_DNA"/>
</dbReference>
<keyword evidence="4" id="KW-1185">Reference proteome</keyword>
<dbReference type="InterPro" id="IPR004176">
    <property type="entry name" value="Clp_R_N"/>
</dbReference>
<dbReference type="Proteomes" id="UP001500893">
    <property type="component" value="Unassembled WGS sequence"/>
</dbReference>
<evidence type="ECO:0000313" key="4">
    <source>
        <dbReference type="Proteomes" id="UP001500893"/>
    </source>
</evidence>
<dbReference type="Pfam" id="PF02861">
    <property type="entry name" value="Clp_N"/>
    <property type="match status" value="2"/>
</dbReference>
<dbReference type="GO" id="GO:0008233">
    <property type="term" value="F:peptidase activity"/>
    <property type="evidence" value="ECO:0007669"/>
    <property type="project" value="UniProtKB-KW"/>
</dbReference>
<dbReference type="Gene3D" id="1.10.1780.10">
    <property type="entry name" value="Clp, N-terminal domain"/>
    <property type="match status" value="2"/>
</dbReference>
<keyword evidence="1" id="KW-0677">Repeat</keyword>
<dbReference type="InterPro" id="IPR036628">
    <property type="entry name" value="Clp_N_dom_sf"/>
</dbReference>
<reference evidence="3 4" key="1">
    <citation type="journal article" date="2019" name="Int. J. Syst. Evol. Microbiol.">
        <title>The Global Catalogue of Microorganisms (GCM) 10K type strain sequencing project: providing services to taxonomists for standard genome sequencing and annotation.</title>
        <authorList>
            <consortium name="The Broad Institute Genomics Platform"/>
            <consortium name="The Broad Institute Genome Sequencing Center for Infectious Disease"/>
            <person name="Wu L."/>
            <person name="Ma J."/>
        </authorList>
    </citation>
    <scope>NUCLEOTIDE SEQUENCE [LARGE SCALE GENOMIC DNA]</scope>
    <source>
        <strain evidence="3 4">JCM 11574</strain>
    </source>
</reference>
<dbReference type="GO" id="GO:0006508">
    <property type="term" value="P:proteolysis"/>
    <property type="evidence" value="ECO:0007669"/>
    <property type="project" value="UniProtKB-KW"/>
</dbReference>
<evidence type="ECO:0000259" key="2">
    <source>
        <dbReference type="PROSITE" id="PS51903"/>
    </source>
</evidence>
<keyword evidence="3" id="KW-0378">Hydrolase</keyword>
<dbReference type="SUPFAM" id="SSF81923">
    <property type="entry name" value="Double Clp-N motif"/>
    <property type="match status" value="1"/>
</dbReference>
<dbReference type="PROSITE" id="PS51903">
    <property type="entry name" value="CLP_R"/>
    <property type="match status" value="1"/>
</dbReference>
<keyword evidence="3" id="KW-0645">Protease</keyword>
<comment type="caution">
    <text evidence="3">The sequence shown here is derived from an EMBL/GenBank/DDBJ whole genome shotgun (WGS) entry which is preliminary data.</text>
</comment>
<feature type="domain" description="Clp R" evidence="2">
    <location>
        <begin position="3"/>
        <end position="186"/>
    </location>
</feature>
<accession>A0ABN3V795</accession>